<feature type="non-terminal residue" evidence="1">
    <location>
        <position position="101"/>
    </location>
</feature>
<dbReference type="Proteomes" id="UP001059041">
    <property type="component" value="Linkage Group LG9"/>
</dbReference>
<dbReference type="EMBL" id="JAFHDT010000009">
    <property type="protein sequence ID" value="KAI7805874.1"/>
    <property type="molecule type" value="Genomic_DNA"/>
</dbReference>
<organism evidence="1 2">
    <name type="scientific">Triplophysa rosa</name>
    <name type="common">Cave loach</name>
    <dbReference type="NCBI Taxonomy" id="992332"/>
    <lineage>
        <taxon>Eukaryota</taxon>
        <taxon>Metazoa</taxon>
        <taxon>Chordata</taxon>
        <taxon>Craniata</taxon>
        <taxon>Vertebrata</taxon>
        <taxon>Euteleostomi</taxon>
        <taxon>Actinopterygii</taxon>
        <taxon>Neopterygii</taxon>
        <taxon>Teleostei</taxon>
        <taxon>Ostariophysi</taxon>
        <taxon>Cypriniformes</taxon>
        <taxon>Nemacheilidae</taxon>
        <taxon>Triplophysa</taxon>
    </lineage>
</organism>
<comment type="caution">
    <text evidence="1">The sequence shown here is derived from an EMBL/GenBank/DDBJ whole genome shotgun (WGS) entry which is preliminary data.</text>
</comment>
<keyword evidence="2" id="KW-1185">Reference proteome</keyword>
<evidence type="ECO:0000313" key="2">
    <source>
        <dbReference type="Proteomes" id="UP001059041"/>
    </source>
</evidence>
<gene>
    <name evidence="1" type="ORF">IRJ41_020931</name>
</gene>
<name>A0A9W8C2S9_TRIRA</name>
<dbReference type="AlphaFoldDB" id="A0A9W8C2S9"/>
<protein>
    <submittedName>
        <fullName evidence="1">Uncharacterized protein</fullName>
    </submittedName>
</protein>
<reference evidence="1" key="1">
    <citation type="submission" date="2021-02" db="EMBL/GenBank/DDBJ databases">
        <title>Comparative genomics reveals that relaxation of natural selection precedes convergent phenotypic evolution of cavefish.</title>
        <authorList>
            <person name="Peng Z."/>
        </authorList>
    </citation>
    <scope>NUCLEOTIDE SEQUENCE</scope>
    <source>
        <tissue evidence="1">Muscle</tissue>
    </source>
</reference>
<sequence>AVKRSNAKRYEVGEEVRGERKNVGFLRAEKRRLAWTEEETDEKVGASVIKNVILPLLNISGKRFLLSPLNTSAWRKSYYHLERNGRRIMHDKQSTQRGARL</sequence>
<accession>A0A9W8C2S9</accession>
<proteinExistence type="predicted"/>
<evidence type="ECO:0000313" key="1">
    <source>
        <dbReference type="EMBL" id="KAI7805874.1"/>
    </source>
</evidence>